<dbReference type="Proteomes" id="UP000317010">
    <property type="component" value="Unassembled WGS sequence"/>
</dbReference>
<evidence type="ECO:0000256" key="1">
    <source>
        <dbReference type="SAM" id="SignalP"/>
    </source>
</evidence>
<sequence length="220" mass="25530">MKVLKQRILLLFSLLLLNCTYKQKESTTTKSDSSSNEVTKSVLTEDKRSTDGLQNFAKKELELNELHIKKDTLEIVSDAGFLFYPFGEFKTLGSLNQALRIFKDSLEIDTSDASSPNKLYRMTYKNSFLKFFYDDEKKTYEIVSGQIHDHEVILVKNIRIGITKSDFINIFFNRVSPEKLKGIKIIKMVSALEGIFDYYYFDNDILTSIKLDTDYLFDKN</sequence>
<feature type="chain" id="PRO_5022131128" evidence="1">
    <location>
        <begin position="25"/>
        <end position="220"/>
    </location>
</feature>
<keyword evidence="1" id="KW-0732">Signal</keyword>
<reference evidence="2 3" key="1">
    <citation type="submission" date="2019-07" db="EMBL/GenBank/DDBJ databases">
        <title>Genomic Encyclopedia of Archaeal and Bacterial Type Strains, Phase II (KMG-II): from individual species to whole genera.</title>
        <authorList>
            <person name="Goeker M."/>
        </authorList>
    </citation>
    <scope>NUCLEOTIDE SEQUENCE [LARGE SCALE GENOMIC DNA]</scope>
    <source>
        <strain evidence="2 3">ATCC BAA-1854</strain>
    </source>
</reference>
<gene>
    <name evidence="2" type="ORF">JN11_02946</name>
</gene>
<evidence type="ECO:0000313" key="3">
    <source>
        <dbReference type="Proteomes" id="UP000317010"/>
    </source>
</evidence>
<dbReference type="AlphaFoldDB" id="A0A562TZQ3"/>
<evidence type="ECO:0000313" key="2">
    <source>
        <dbReference type="EMBL" id="TWI98758.1"/>
    </source>
</evidence>
<feature type="signal peptide" evidence="1">
    <location>
        <begin position="1"/>
        <end position="24"/>
    </location>
</feature>
<protein>
    <submittedName>
        <fullName evidence="2">Uncharacterized protein</fullName>
    </submittedName>
</protein>
<organism evidence="2 3">
    <name type="scientific">Mucilaginibacter frigoritolerans</name>
    <dbReference type="NCBI Taxonomy" id="652788"/>
    <lineage>
        <taxon>Bacteria</taxon>
        <taxon>Pseudomonadati</taxon>
        <taxon>Bacteroidota</taxon>
        <taxon>Sphingobacteriia</taxon>
        <taxon>Sphingobacteriales</taxon>
        <taxon>Sphingobacteriaceae</taxon>
        <taxon>Mucilaginibacter</taxon>
    </lineage>
</organism>
<proteinExistence type="predicted"/>
<accession>A0A562TZQ3</accession>
<dbReference type="EMBL" id="VLLI01000008">
    <property type="protein sequence ID" value="TWI98758.1"/>
    <property type="molecule type" value="Genomic_DNA"/>
</dbReference>
<name>A0A562TZQ3_9SPHI</name>
<comment type="caution">
    <text evidence="2">The sequence shown here is derived from an EMBL/GenBank/DDBJ whole genome shotgun (WGS) entry which is preliminary data.</text>
</comment>
<keyword evidence="3" id="KW-1185">Reference proteome</keyword>